<keyword evidence="6 7" id="KW-0472">Membrane</keyword>
<evidence type="ECO:0000256" key="3">
    <source>
        <dbReference type="ARBA" id="ARBA00021353"/>
    </source>
</evidence>
<keyword evidence="8" id="KW-0732">Signal</keyword>
<comment type="subcellular location">
    <subcellularLocation>
        <location evidence="7">Membrane</location>
        <topology evidence="7">Multi-pass membrane protein</topology>
    </subcellularLocation>
</comment>
<evidence type="ECO:0000256" key="1">
    <source>
        <dbReference type="ARBA" id="ARBA00002489"/>
    </source>
</evidence>
<reference evidence="9" key="1">
    <citation type="journal article" date="2016" name="Proc. Natl. Acad. Sci. U.S.A.">
        <title>Lipid metabolic changes in an early divergent fungus govern the establishment of a mutualistic symbiosis with endobacteria.</title>
        <authorList>
            <person name="Lastovetsky O.A."/>
            <person name="Gaspar M.L."/>
            <person name="Mondo S.J."/>
            <person name="LaButti K.M."/>
            <person name="Sandor L."/>
            <person name="Grigoriev I.V."/>
            <person name="Henry S.A."/>
            <person name="Pawlowska T.E."/>
        </authorList>
    </citation>
    <scope>NUCLEOTIDE SEQUENCE [LARGE SCALE GENOMIC DNA]</scope>
    <source>
        <strain evidence="9">ATCC 52814</strain>
    </source>
</reference>
<comment type="function">
    <text evidence="1 7">Required for growth under high-pressure and low-temperature conditions.</text>
</comment>
<evidence type="ECO:0000256" key="6">
    <source>
        <dbReference type="ARBA" id="ARBA00023136"/>
    </source>
</evidence>
<dbReference type="AlphaFoldDB" id="A0A1X0RHW8"/>
<feature type="transmembrane region" description="Helical" evidence="7">
    <location>
        <begin position="54"/>
        <end position="76"/>
    </location>
</feature>
<keyword evidence="5 7" id="KW-1133">Transmembrane helix</keyword>
<sequence length="347" mass="39477">MNSAKWPHYLYTASLFLLISLSALCIAISAADVIIQALTDRTSTGNLDFRNLAVVAGSYVLLALISVVCLCSRMISVRRSMQNIPKLHIPIKKQNLPKKVYSQIWHEFGQTRAIRDQAKPRPEDIQAVGWAKPGKKTKAVMYKNILTSYKGTPLFEGLDFKQAIARTPAIVENVACSIDPSYKRPTYCPVRQYIEFLIQEGLIDRELGTVYVQGYEIARFSRDPLSQEQYIDIMKHLAAILQNMGYNIKNSDGQVDETESMINSDHRTTGSSSNQSFRLYNLISRNNRLRSVDDTVSATQSMNTWHSRSTHFHLDEDNYSAYDEDEVRQDIYELLTRSGNSSNRHHV</sequence>
<dbReference type="PANTHER" id="PTHR40021">
    <property type="entry name" value="DEFECT AT LOW TEMPERATURE PROTEIN 1"/>
    <property type="match status" value="1"/>
</dbReference>
<evidence type="ECO:0000256" key="5">
    <source>
        <dbReference type="ARBA" id="ARBA00022989"/>
    </source>
</evidence>
<dbReference type="Proteomes" id="UP000242414">
    <property type="component" value="Unassembled WGS sequence"/>
</dbReference>
<name>A0A1X0RHW8_RHIZD</name>
<gene>
    <name evidence="7" type="primary">DLT1</name>
    <name evidence="9" type="ORF">BCV72DRAFT_300875</name>
</gene>
<dbReference type="PANTHER" id="PTHR40021:SF1">
    <property type="entry name" value="DEFECT AT LOW TEMPERATURE PROTEIN 1"/>
    <property type="match status" value="1"/>
</dbReference>
<dbReference type="OrthoDB" id="337038at2759"/>
<dbReference type="InterPro" id="IPR038869">
    <property type="entry name" value="DLT1"/>
</dbReference>
<dbReference type="GO" id="GO:0016020">
    <property type="term" value="C:membrane"/>
    <property type="evidence" value="ECO:0007669"/>
    <property type="project" value="UniProtKB-SubCell"/>
</dbReference>
<evidence type="ECO:0000256" key="2">
    <source>
        <dbReference type="ARBA" id="ARBA00005550"/>
    </source>
</evidence>
<comment type="similarity">
    <text evidence="2 7">Belongs to the DLT1 family.</text>
</comment>
<dbReference type="VEuPathDB" id="FungiDB:BCV72DRAFT_300875"/>
<evidence type="ECO:0000256" key="8">
    <source>
        <dbReference type="SAM" id="SignalP"/>
    </source>
</evidence>
<feature type="signal peptide" evidence="8">
    <location>
        <begin position="1"/>
        <end position="31"/>
    </location>
</feature>
<proteinExistence type="inferred from homology"/>
<evidence type="ECO:0000256" key="7">
    <source>
        <dbReference type="RuleBase" id="RU367100"/>
    </source>
</evidence>
<protein>
    <recommendedName>
        <fullName evidence="3 7">Defect at low temperature protein 1</fullName>
    </recommendedName>
</protein>
<evidence type="ECO:0000313" key="9">
    <source>
        <dbReference type="EMBL" id="ORE11584.1"/>
    </source>
</evidence>
<keyword evidence="4 7" id="KW-0812">Transmembrane</keyword>
<organism evidence="9">
    <name type="scientific">Rhizopus microsporus var. microsporus</name>
    <dbReference type="NCBI Taxonomy" id="86635"/>
    <lineage>
        <taxon>Eukaryota</taxon>
        <taxon>Fungi</taxon>
        <taxon>Fungi incertae sedis</taxon>
        <taxon>Mucoromycota</taxon>
        <taxon>Mucoromycotina</taxon>
        <taxon>Mucoromycetes</taxon>
        <taxon>Mucorales</taxon>
        <taxon>Mucorineae</taxon>
        <taxon>Rhizopodaceae</taxon>
        <taxon>Rhizopus</taxon>
    </lineage>
</organism>
<dbReference type="EMBL" id="KV921856">
    <property type="protein sequence ID" value="ORE11584.1"/>
    <property type="molecule type" value="Genomic_DNA"/>
</dbReference>
<evidence type="ECO:0000256" key="4">
    <source>
        <dbReference type="ARBA" id="ARBA00022692"/>
    </source>
</evidence>
<accession>A0A1X0RHW8</accession>
<comment type="caution">
    <text evidence="7">Lacks conserved residue(s) required for the propagation of feature annotation.</text>
</comment>
<feature type="chain" id="PRO_5012439474" description="Defect at low temperature protein 1" evidence="8">
    <location>
        <begin position="32"/>
        <end position="347"/>
    </location>
</feature>